<dbReference type="PANTHER" id="PTHR34512">
    <property type="entry name" value="CELL SURFACE PROTEIN"/>
    <property type="match status" value="1"/>
</dbReference>
<evidence type="ECO:0000313" key="3">
    <source>
        <dbReference type="EMBL" id="SNS93548.1"/>
    </source>
</evidence>
<feature type="signal peptide" evidence="1">
    <location>
        <begin position="1"/>
        <end position="20"/>
    </location>
</feature>
<evidence type="ECO:0000313" key="4">
    <source>
        <dbReference type="Proteomes" id="UP000198327"/>
    </source>
</evidence>
<dbReference type="SUPFAM" id="SSF50998">
    <property type="entry name" value="Quinoprotein alcohol dehydrogenase-like"/>
    <property type="match status" value="1"/>
</dbReference>
<dbReference type="Proteomes" id="UP000198327">
    <property type="component" value="Unassembled WGS sequence"/>
</dbReference>
<gene>
    <name evidence="3" type="ORF">SAMN05421642_10782</name>
</gene>
<sequence length="459" mass="48267">MKPRTQLAIAGLVTVVSVSAATVFLAQDRTATIKRITDATPGAPGLAWALDASASGLNGATFSDPRSGSEYPWGVGAIRIDDTLFTLAVVGGGDGPNTDAVMVAVDVDSGTVRWTAPAQELATCADEPLDGALVCQRVPYLPHPGLITYDIASGESRTVPSSPDAFAITVAEDRLYTAEGNLEDADVRLHRGTLERPDADWSAPVTASGGWEDQYADRLKVDTEIGQFDIGGQFASFDAATGKEVWSTDILDDCVIAKYRSAGDLAVATEFDCAGDSSDVTATRAYTSDGDVLVSHPGPVEHYLAIDDPTDASVPVVLGDAAFDRTSGEELWRSDLLIFDDPGDEWNDPRIRGTLGAVIGEVGLLSRDGTTIGIDLNSGEELWRAPERWSIIGSDGDTVLASESGHLNALDSLSGELLWSAEYSKMIPDGASPDTLIEGADGSYTLMSGSTLARLIPLP</sequence>
<reference evidence="4" key="1">
    <citation type="submission" date="2017-06" db="EMBL/GenBank/DDBJ databases">
        <authorList>
            <person name="Varghese N."/>
            <person name="Submissions S."/>
        </authorList>
    </citation>
    <scope>NUCLEOTIDE SEQUENCE [LARGE SCALE GENOMIC DNA]</scope>
    <source>
        <strain evidence="4">JCM 23211</strain>
    </source>
</reference>
<organism evidence="3 4">
    <name type="scientific">Rhodococcoides kyotonense</name>
    <dbReference type="NCBI Taxonomy" id="398843"/>
    <lineage>
        <taxon>Bacteria</taxon>
        <taxon>Bacillati</taxon>
        <taxon>Actinomycetota</taxon>
        <taxon>Actinomycetes</taxon>
        <taxon>Mycobacteriales</taxon>
        <taxon>Nocardiaceae</taxon>
        <taxon>Rhodococcoides</taxon>
    </lineage>
</organism>
<accession>A0A239IJY4</accession>
<dbReference type="InterPro" id="IPR002372">
    <property type="entry name" value="PQQ_rpt_dom"/>
</dbReference>
<dbReference type="PANTHER" id="PTHR34512:SF30">
    <property type="entry name" value="OUTER MEMBRANE PROTEIN ASSEMBLY FACTOR BAMB"/>
    <property type="match status" value="1"/>
</dbReference>
<evidence type="ECO:0000259" key="2">
    <source>
        <dbReference type="Pfam" id="PF13360"/>
    </source>
</evidence>
<dbReference type="Gene3D" id="2.130.10.10">
    <property type="entry name" value="YVTN repeat-like/Quinoprotein amine dehydrogenase"/>
    <property type="match status" value="1"/>
</dbReference>
<dbReference type="Pfam" id="PF13360">
    <property type="entry name" value="PQQ_2"/>
    <property type="match status" value="1"/>
</dbReference>
<evidence type="ECO:0000256" key="1">
    <source>
        <dbReference type="SAM" id="SignalP"/>
    </source>
</evidence>
<protein>
    <submittedName>
        <fullName evidence="3">PQQ-like domain-containing protein</fullName>
    </submittedName>
</protein>
<name>A0A239IJY4_9NOCA</name>
<feature type="domain" description="Pyrrolo-quinoline quinone repeat" evidence="2">
    <location>
        <begin position="321"/>
        <end position="424"/>
    </location>
</feature>
<dbReference type="InterPro" id="IPR015943">
    <property type="entry name" value="WD40/YVTN_repeat-like_dom_sf"/>
</dbReference>
<dbReference type="RefSeq" id="WP_176444285.1">
    <property type="nucleotide sequence ID" value="NZ_FZOW01000007.1"/>
</dbReference>
<keyword evidence="1" id="KW-0732">Signal</keyword>
<feature type="chain" id="PRO_5038662885" evidence="1">
    <location>
        <begin position="21"/>
        <end position="459"/>
    </location>
</feature>
<dbReference type="AlphaFoldDB" id="A0A239IJY4"/>
<dbReference type="InterPro" id="IPR011047">
    <property type="entry name" value="Quinoprotein_ADH-like_sf"/>
</dbReference>
<dbReference type="EMBL" id="FZOW01000007">
    <property type="protein sequence ID" value="SNS93548.1"/>
    <property type="molecule type" value="Genomic_DNA"/>
</dbReference>
<proteinExistence type="predicted"/>
<keyword evidence="4" id="KW-1185">Reference proteome</keyword>